<dbReference type="Proteomes" id="UP001364472">
    <property type="component" value="Unassembled WGS sequence"/>
</dbReference>
<protein>
    <submittedName>
        <fullName evidence="2">DUF1800 domain-containing protein</fullName>
    </submittedName>
</protein>
<feature type="region of interest" description="Disordered" evidence="1">
    <location>
        <begin position="1"/>
        <end position="23"/>
    </location>
</feature>
<reference evidence="2 3" key="1">
    <citation type="journal article" date="2016" name="Antonie Van Leeuwenhoek">
        <title>Denitratimonas tolerans gen. nov., sp. nov., a denitrifying bacterium isolated from a bioreactor for tannery wastewater treatment.</title>
        <authorList>
            <person name="Han S.I."/>
            <person name="Kim J.O."/>
            <person name="Lee Y.R."/>
            <person name="Ekpeghere K.I."/>
            <person name="Koh S.C."/>
            <person name="Whang K.S."/>
        </authorList>
    </citation>
    <scope>NUCLEOTIDE SEQUENCE [LARGE SCALE GENOMIC DNA]</scope>
    <source>
        <strain evidence="2 3">KACC 17565</strain>
    </source>
</reference>
<accession>A0AAW9R1P0</accession>
<dbReference type="InterPro" id="IPR014917">
    <property type="entry name" value="DUF1800"/>
</dbReference>
<comment type="caution">
    <text evidence="2">The sequence shown here is derived from an EMBL/GenBank/DDBJ whole genome shotgun (WGS) entry which is preliminary data.</text>
</comment>
<keyword evidence="3" id="KW-1185">Reference proteome</keyword>
<evidence type="ECO:0000256" key="1">
    <source>
        <dbReference type="SAM" id="MobiDB-lite"/>
    </source>
</evidence>
<sequence length="581" mass="65190">METQPTPVPSGQPGDLIFADGLESPPPQVQLPPFGMRVLTRCAYGPRPNDVAAFNALGASDDARLTAWVNRQLDPDAIGDSVCDSRIAAAGYATANLTLAQMWATYVRGGQSGGNERYWPCDEAACLKLVRAVYSERQLYEVMVDFWHNHFNVTGWEYSIAPVFMHYDRDVMRGTHPTSGKRYALGNFRALLEEVAKAPAMLMFLDNKSSRGAGFNENFARELCELHTLGAAHYYPTIDPNEVPRDGSGVPLGYCDNDVYEAARALTGWTMRDDHWEFPDLPEYDTGEFLYHAPWHDKAGKYILGSYIIANRPAMADGRTLFDLLCRHVGTARNICRKLCRRFISDDPPEALVESAAQLWKAQWQAPDQIAQVLRHILNSSAFKTTWGEKTKRPWEVLMQAFRATSAVITPRPRTGTWNSYSELTSLFQQTGHGPFRWPTPDGYPDHSRKWQAVSPLSQTWRVLSRLPELRVPGGDENSPAAYFLRIEEVSRAQFPTPAAATAGAVVDFWIARLHGQPILPERRNEIVCFLGQKTDPVQAAGVQLTWDNAWNAGNLGRHYTIPRLRATVALIAMSPEFYQR</sequence>
<dbReference type="RefSeq" id="WP_337334299.1">
    <property type="nucleotide sequence ID" value="NZ_JBBDHC010000003.1"/>
</dbReference>
<gene>
    <name evidence="2" type="ORF">WB794_02680</name>
</gene>
<proteinExistence type="predicted"/>
<feature type="compositionally biased region" description="Pro residues" evidence="1">
    <location>
        <begin position="1"/>
        <end position="10"/>
    </location>
</feature>
<dbReference type="Pfam" id="PF08811">
    <property type="entry name" value="DUF1800"/>
    <property type="match status" value="1"/>
</dbReference>
<dbReference type="EMBL" id="JBBDHC010000003">
    <property type="protein sequence ID" value="MEJ1248579.1"/>
    <property type="molecule type" value="Genomic_DNA"/>
</dbReference>
<evidence type="ECO:0000313" key="3">
    <source>
        <dbReference type="Proteomes" id="UP001364472"/>
    </source>
</evidence>
<evidence type="ECO:0000313" key="2">
    <source>
        <dbReference type="EMBL" id="MEJ1248579.1"/>
    </source>
</evidence>
<name>A0AAW9R1P0_9GAMM</name>
<organism evidence="2 3">
    <name type="scientific">Denitratimonas tolerans</name>
    <dbReference type="NCBI Taxonomy" id="1338420"/>
    <lineage>
        <taxon>Bacteria</taxon>
        <taxon>Pseudomonadati</taxon>
        <taxon>Pseudomonadota</taxon>
        <taxon>Gammaproteobacteria</taxon>
        <taxon>Lysobacterales</taxon>
        <taxon>Lysobacteraceae</taxon>
        <taxon>Denitratimonas</taxon>
    </lineage>
</organism>
<dbReference type="AlphaFoldDB" id="A0AAW9R1P0"/>